<proteinExistence type="inferred from homology"/>
<dbReference type="RefSeq" id="WP_204117830.1">
    <property type="nucleotide sequence ID" value="NZ_BOLV01000001.1"/>
</dbReference>
<dbReference type="InterPro" id="IPR036390">
    <property type="entry name" value="WH_DNA-bd_sf"/>
</dbReference>
<dbReference type="InterPro" id="IPR005119">
    <property type="entry name" value="LysR_subst-bd"/>
</dbReference>
<evidence type="ECO:0000256" key="4">
    <source>
        <dbReference type="ARBA" id="ARBA00023163"/>
    </source>
</evidence>
<dbReference type="Pfam" id="PF03466">
    <property type="entry name" value="LysR_substrate"/>
    <property type="match status" value="1"/>
</dbReference>
<dbReference type="PANTHER" id="PTHR30346">
    <property type="entry name" value="TRANSCRIPTIONAL DUAL REGULATOR HCAR-RELATED"/>
    <property type="match status" value="1"/>
</dbReference>
<evidence type="ECO:0000313" key="6">
    <source>
        <dbReference type="EMBL" id="MFD1398309.1"/>
    </source>
</evidence>
<comment type="caution">
    <text evidence="6">The sequence shown here is derived from an EMBL/GenBank/DDBJ whole genome shotgun (WGS) entry which is preliminary data.</text>
</comment>
<dbReference type="PRINTS" id="PR00039">
    <property type="entry name" value="HTHLYSR"/>
</dbReference>
<dbReference type="EMBL" id="JBHTOA010000016">
    <property type="protein sequence ID" value="MFD1398309.1"/>
    <property type="molecule type" value="Genomic_DNA"/>
</dbReference>
<organism evidence="6 7">
    <name type="scientific">Lacticaseibacillus suilingensis</name>
    <dbReference type="NCBI Taxonomy" id="2799577"/>
    <lineage>
        <taxon>Bacteria</taxon>
        <taxon>Bacillati</taxon>
        <taxon>Bacillota</taxon>
        <taxon>Bacilli</taxon>
        <taxon>Lactobacillales</taxon>
        <taxon>Lactobacillaceae</taxon>
        <taxon>Lacticaseibacillus</taxon>
    </lineage>
</organism>
<dbReference type="SUPFAM" id="SSF46785">
    <property type="entry name" value="Winged helix' DNA-binding domain"/>
    <property type="match status" value="1"/>
</dbReference>
<evidence type="ECO:0000259" key="5">
    <source>
        <dbReference type="PROSITE" id="PS50931"/>
    </source>
</evidence>
<dbReference type="Gene3D" id="1.10.10.10">
    <property type="entry name" value="Winged helix-like DNA-binding domain superfamily/Winged helix DNA-binding domain"/>
    <property type="match status" value="1"/>
</dbReference>
<feature type="domain" description="HTH lysR-type" evidence="5">
    <location>
        <begin position="1"/>
        <end position="58"/>
    </location>
</feature>
<keyword evidence="2" id="KW-0805">Transcription regulation</keyword>
<dbReference type="PROSITE" id="PS50931">
    <property type="entry name" value="HTH_LYSR"/>
    <property type="match status" value="1"/>
</dbReference>
<comment type="similarity">
    <text evidence="1">Belongs to the LysR transcriptional regulatory family.</text>
</comment>
<keyword evidence="4" id="KW-0804">Transcription</keyword>
<dbReference type="PANTHER" id="PTHR30346:SF0">
    <property type="entry name" value="HCA OPERON TRANSCRIPTIONAL ACTIVATOR HCAR"/>
    <property type="match status" value="1"/>
</dbReference>
<evidence type="ECO:0000313" key="7">
    <source>
        <dbReference type="Proteomes" id="UP001597199"/>
    </source>
</evidence>
<evidence type="ECO:0000256" key="1">
    <source>
        <dbReference type="ARBA" id="ARBA00009437"/>
    </source>
</evidence>
<evidence type="ECO:0000256" key="3">
    <source>
        <dbReference type="ARBA" id="ARBA00023125"/>
    </source>
</evidence>
<dbReference type="Gene3D" id="3.40.190.290">
    <property type="match status" value="1"/>
</dbReference>
<dbReference type="CDD" id="cd05466">
    <property type="entry name" value="PBP2_LTTR_substrate"/>
    <property type="match status" value="1"/>
</dbReference>
<dbReference type="InterPro" id="IPR000847">
    <property type="entry name" value="LysR_HTH_N"/>
</dbReference>
<protein>
    <submittedName>
        <fullName evidence="6">LysR family transcriptional regulator</fullName>
    </submittedName>
</protein>
<dbReference type="SUPFAM" id="SSF53850">
    <property type="entry name" value="Periplasmic binding protein-like II"/>
    <property type="match status" value="1"/>
</dbReference>
<evidence type="ECO:0000256" key="2">
    <source>
        <dbReference type="ARBA" id="ARBA00023015"/>
    </source>
</evidence>
<sequence length="290" mass="31520">MDTQKLRTFVTVAATLNYTEAAARLYTTQATVSKQILALEKQWQVTLFSRAHRQVQLTAAGQALLPKAQAVVTAANALQAAAAAVQTGAGSRLRIKTIPSIANYRAFNQIAAFHRTHPEIRLQLTEGETDAVAEALTAGEADIIFTRLFDQPDAATESVIGESDALQVLVPKTSPLARRQALTVQDLANEDLLLLGESTYLMQPVRRLFAAQGLTPHLTYQGQRIDLILGMVSRGLGISIVMQKAVALTDYPALTLVPLTPTVTSHLAFVRRHGHHHPASDAFWAFIQRG</sequence>
<dbReference type="Proteomes" id="UP001597199">
    <property type="component" value="Unassembled WGS sequence"/>
</dbReference>
<keyword evidence="7" id="KW-1185">Reference proteome</keyword>
<reference evidence="7" key="1">
    <citation type="journal article" date="2019" name="Int. J. Syst. Evol. Microbiol.">
        <title>The Global Catalogue of Microorganisms (GCM) 10K type strain sequencing project: providing services to taxonomists for standard genome sequencing and annotation.</title>
        <authorList>
            <consortium name="The Broad Institute Genomics Platform"/>
            <consortium name="The Broad Institute Genome Sequencing Center for Infectious Disease"/>
            <person name="Wu L."/>
            <person name="Ma J."/>
        </authorList>
    </citation>
    <scope>NUCLEOTIDE SEQUENCE [LARGE SCALE GENOMIC DNA]</scope>
    <source>
        <strain evidence="7">CCM 9110</strain>
    </source>
</reference>
<accession>A0ABW4BCT0</accession>
<gene>
    <name evidence="6" type="ORF">ACFQ41_03190</name>
</gene>
<name>A0ABW4BCT0_9LACO</name>
<dbReference type="Pfam" id="PF00126">
    <property type="entry name" value="HTH_1"/>
    <property type="match status" value="1"/>
</dbReference>
<keyword evidence="3" id="KW-0238">DNA-binding</keyword>
<dbReference type="InterPro" id="IPR036388">
    <property type="entry name" value="WH-like_DNA-bd_sf"/>
</dbReference>